<feature type="compositionally biased region" description="Acidic residues" evidence="1">
    <location>
        <begin position="197"/>
        <end position="208"/>
    </location>
</feature>
<evidence type="ECO:0000256" key="1">
    <source>
        <dbReference type="SAM" id="MobiDB-lite"/>
    </source>
</evidence>
<proteinExistence type="predicted"/>
<organism evidence="2">
    <name type="scientific">viral metagenome</name>
    <dbReference type="NCBI Taxonomy" id="1070528"/>
    <lineage>
        <taxon>unclassified sequences</taxon>
        <taxon>metagenomes</taxon>
        <taxon>organismal metagenomes</taxon>
    </lineage>
</organism>
<dbReference type="AlphaFoldDB" id="A0A6C0LIP4"/>
<reference evidence="2" key="1">
    <citation type="journal article" date="2020" name="Nature">
        <title>Giant virus diversity and host interactions through global metagenomics.</title>
        <authorList>
            <person name="Schulz F."/>
            <person name="Roux S."/>
            <person name="Paez-Espino D."/>
            <person name="Jungbluth S."/>
            <person name="Walsh D.A."/>
            <person name="Denef V.J."/>
            <person name="McMahon K.D."/>
            <person name="Konstantinidis K.T."/>
            <person name="Eloe-Fadrosh E.A."/>
            <person name="Kyrpides N.C."/>
            <person name="Woyke T."/>
        </authorList>
    </citation>
    <scope>NUCLEOTIDE SEQUENCE</scope>
    <source>
        <strain evidence="2">GVMAG-M-3300027804-48</strain>
    </source>
</reference>
<protein>
    <recommendedName>
        <fullName evidence="3">S1 motif domain-containing protein</fullName>
    </recommendedName>
</protein>
<feature type="compositionally biased region" description="Basic and acidic residues" evidence="1">
    <location>
        <begin position="211"/>
        <end position="220"/>
    </location>
</feature>
<sequence length="265" mass="30065">MTTELFIPIKFRTTIILTPVEINRDFESIILTKLKLNYENICSKYGYIKKDTIKIIKRSVGQLKKEHFNANIYFDVVCIAEICNPAQGSIIKCKVKAKNSLGVLAEGYYDKIPILEIIIPKISAGIQSEINIDSININDEISIEVCGKKYQLFDKHISIIGRAIKNKAENIKTSIVNIDDDLLLNNSVEEADIEEIYTESDKDDEDAEISSLKEKKKGGGIDDDDDEDDEDEEDEDELADEELEDEELADDLDDYNEDYDGGDYN</sequence>
<feature type="compositionally biased region" description="Acidic residues" evidence="1">
    <location>
        <begin position="221"/>
        <end position="265"/>
    </location>
</feature>
<dbReference type="EMBL" id="MN740490">
    <property type="protein sequence ID" value="QHU29541.1"/>
    <property type="molecule type" value="Genomic_DNA"/>
</dbReference>
<accession>A0A6C0LIP4</accession>
<name>A0A6C0LIP4_9ZZZZ</name>
<evidence type="ECO:0008006" key="3">
    <source>
        <dbReference type="Google" id="ProtNLM"/>
    </source>
</evidence>
<evidence type="ECO:0000313" key="2">
    <source>
        <dbReference type="EMBL" id="QHU29541.1"/>
    </source>
</evidence>
<feature type="region of interest" description="Disordered" evidence="1">
    <location>
        <begin position="197"/>
        <end position="265"/>
    </location>
</feature>